<keyword evidence="5" id="KW-0378">Hydrolase</keyword>
<feature type="region of interest" description="Disordered" evidence="11">
    <location>
        <begin position="56"/>
        <end position="161"/>
    </location>
</feature>
<dbReference type="InterPro" id="IPR003903">
    <property type="entry name" value="UIM_dom"/>
</dbReference>
<dbReference type="GO" id="GO:0005634">
    <property type="term" value="C:nucleus"/>
    <property type="evidence" value="ECO:0007669"/>
    <property type="project" value="UniProtKB-SubCell"/>
</dbReference>
<feature type="region of interest" description="Disordered" evidence="11">
    <location>
        <begin position="16"/>
        <end position="43"/>
    </location>
</feature>
<feature type="binding site" evidence="10">
    <location>
        <position position="259"/>
    </location>
    <ligand>
        <name>substrate</name>
    </ligand>
</feature>
<gene>
    <name evidence="12" type="ORF">PLICRDRAFT_180003</name>
</gene>
<dbReference type="Gene3D" id="6.10.140.100">
    <property type="match status" value="1"/>
</dbReference>
<keyword evidence="8" id="KW-0539">Nucleus</keyword>
<dbReference type="PROSITE" id="PS50330">
    <property type="entry name" value="UIM"/>
    <property type="match status" value="1"/>
</dbReference>
<comment type="subcellular location">
    <subcellularLocation>
        <location evidence="1">Nucleus</location>
    </subcellularLocation>
</comment>
<dbReference type="CDD" id="cd09123">
    <property type="entry name" value="PLDc_Tdp1_2"/>
    <property type="match status" value="1"/>
</dbReference>
<feature type="compositionally biased region" description="Polar residues" evidence="11">
    <location>
        <begin position="613"/>
        <end position="624"/>
    </location>
</feature>
<feature type="active site" description="Nucleophile" evidence="9">
    <location>
        <position position="257"/>
    </location>
</feature>
<dbReference type="OrthoDB" id="47785at2759"/>
<dbReference type="AlphaFoldDB" id="A0A0C9SWW1"/>
<dbReference type="GO" id="GO:0004527">
    <property type="term" value="F:exonuclease activity"/>
    <property type="evidence" value="ECO:0007669"/>
    <property type="project" value="UniProtKB-KW"/>
</dbReference>
<sequence>MEDDADLARAIALSLQESQSQARFPPARSPPPQQNAAPIDDGEAAFQADLERALAASQAEASSITAAPAPSGSSFLSERAQLEKERVERQKRMRRAAGVVSEDEDDNSDDEEQEPPAKRQKPHPSSSSAGIDRRQTSSSTRATNGKGKAKETNTEDTQVFWDNAEVRQTACASSMPRRDGRPTFRLSEVLGPKSELQFVILSSYSTDLAWIYQGFPSDLPVILITQPDATGAENMRYAYPNWILVTPPLRGGRGCMHMKFMLLFYKTGRLRVVISTANLIEYDWHYLENTLWVQDVKRRDAPIPRDPRATEDFASVMTYVLVNLKAGPALEQMKRDHPAAVPMQEINGLQTHYDFSKVRAQLVPSVAGKHEGWPNVLRTGHPRLMKAIRAIGAWKGRGGPKLLLQYQGSSIGQYSTQWLNEFYHSAKGDSAEDWLDVPSKTRAKAPWPNINVVFPSLSTVKASALGEGGGTIFCSKRTWDAAKFPRHLFVDSKSTGGMSLMHSKMAIGIFKAKTKSSEGKRQGSFDSDSDTEDDDDEVEIVEALGWAYIGSHNFTPSAWGNLSGSAFNPVLNVTNYELGVVFPLVDEAHVQKIACFERPPRKYSASDRPWIQEESSVMQQAQGR</sequence>
<dbReference type="PANTHER" id="PTHR12415">
    <property type="entry name" value="TYROSYL-DNA PHOSPHODIESTERASE 1"/>
    <property type="match status" value="1"/>
</dbReference>
<dbReference type="Pfam" id="PF02809">
    <property type="entry name" value="UIM"/>
    <property type="match status" value="2"/>
</dbReference>
<keyword evidence="3" id="KW-0540">Nuclease</keyword>
<dbReference type="GO" id="GO:0003690">
    <property type="term" value="F:double-stranded DNA binding"/>
    <property type="evidence" value="ECO:0007669"/>
    <property type="project" value="TreeGrafter"/>
</dbReference>
<feature type="binding site" evidence="10">
    <location>
        <position position="504"/>
    </location>
    <ligand>
        <name>substrate</name>
    </ligand>
</feature>
<feature type="region of interest" description="Disordered" evidence="11">
    <location>
        <begin position="602"/>
        <end position="624"/>
    </location>
</feature>
<dbReference type="PANTHER" id="PTHR12415:SF0">
    <property type="entry name" value="TYROSYL-DNA PHOSPHODIESTERASE 1"/>
    <property type="match status" value="1"/>
</dbReference>
<evidence type="ECO:0000313" key="12">
    <source>
        <dbReference type="EMBL" id="KII83975.1"/>
    </source>
</evidence>
<evidence type="ECO:0000256" key="10">
    <source>
        <dbReference type="PIRSR" id="PIRSR610347-2"/>
    </source>
</evidence>
<evidence type="ECO:0000256" key="4">
    <source>
        <dbReference type="ARBA" id="ARBA00022763"/>
    </source>
</evidence>
<organism evidence="12 13">
    <name type="scientific">Plicaturopsis crispa FD-325 SS-3</name>
    <dbReference type="NCBI Taxonomy" id="944288"/>
    <lineage>
        <taxon>Eukaryota</taxon>
        <taxon>Fungi</taxon>
        <taxon>Dikarya</taxon>
        <taxon>Basidiomycota</taxon>
        <taxon>Agaricomycotina</taxon>
        <taxon>Agaricomycetes</taxon>
        <taxon>Agaricomycetidae</taxon>
        <taxon>Amylocorticiales</taxon>
        <taxon>Amylocorticiaceae</taxon>
        <taxon>Plicatura</taxon>
        <taxon>Plicaturopsis crispa</taxon>
    </lineage>
</organism>
<evidence type="ECO:0000256" key="7">
    <source>
        <dbReference type="ARBA" id="ARBA00023204"/>
    </source>
</evidence>
<dbReference type="CDD" id="cd09122">
    <property type="entry name" value="PLDc_Tdp1_1"/>
    <property type="match status" value="1"/>
</dbReference>
<evidence type="ECO:0000256" key="9">
    <source>
        <dbReference type="PIRSR" id="PIRSR610347-1"/>
    </source>
</evidence>
<evidence type="ECO:0008006" key="14">
    <source>
        <dbReference type="Google" id="ProtNLM"/>
    </source>
</evidence>
<name>A0A0C9SWW1_PLICR</name>
<feature type="active site" description="Proton donor/acceptor" evidence="9">
    <location>
        <position position="502"/>
    </location>
</feature>
<keyword evidence="7" id="KW-0234">DNA repair</keyword>
<protein>
    <recommendedName>
        <fullName evidence="14">Phospholipase D/nuclease</fullName>
    </recommendedName>
</protein>
<dbReference type="Proteomes" id="UP000053263">
    <property type="component" value="Unassembled WGS sequence"/>
</dbReference>
<evidence type="ECO:0000256" key="11">
    <source>
        <dbReference type="SAM" id="MobiDB-lite"/>
    </source>
</evidence>
<comment type="similarity">
    <text evidence="2">Belongs to the tyrosyl-DNA phosphodiesterase family.</text>
</comment>
<evidence type="ECO:0000256" key="8">
    <source>
        <dbReference type="ARBA" id="ARBA00023242"/>
    </source>
</evidence>
<evidence type="ECO:0000256" key="3">
    <source>
        <dbReference type="ARBA" id="ARBA00022722"/>
    </source>
</evidence>
<evidence type="ECO:0000313" key="13">
    <source>
        <dbReference type="Proteomes" id="UP000053263"/>
    </source>
</evidence>
<evidence type="ECO:0000256" key="2">
    <source>
        <dbReference type="ARBA" id="ARBA00010205"/>
    </source>
</evidence>
<accession>A0A0C9SWW1</accession>
<keyword evidence="13" id="KW-1185">Reference proteome</keyword>
<dbReference type="GO" id="GO:0003697">
    <property type="term" value="F:single-stranded DNA binding"/>
    <property type="evidence" value="ECO:0007669"/>
    <property type="project" value="TreeGrafter"/>
</dbReference>
<proteinExistence type="inferred from homology"/>
<dbReference type="HOGENOM" id="CLU_007773_3_0_1"/>
<reference evidence="12 13" key="1">
    <citation type="submission" date="2014-06" db="EMBL/GenBank/DDBJ databases">
        <title>Evolutionary Origins and Diversification of the Mycorrhizal Mutualists.</title>
        <authorList>
            <consortium name="DOE Joint Genome Institute"/>
            <consortium name="Mycorrhizal Genomics Consortium"/>
            <person name="Kohler A."/>
            <person name="Kuo A."/>
            <person name="Nagy L.G."/>
            <person name="Floudas D."/>
            <person name="Copeland A."/>
            <person name="Barry K.W."/>
            <person name="Cichocki N."/>
            <person name="Veneault-Fourrey C."/>
            <person name="LaButti K."/>
            <person name="Lindquist E.A."/>
            <person name="Lipzen A."/>
            <person name="Lundell T."/>
            <person name="Morin E."/>
            <person name="Murat C."/>
            <person name="Riley R."/>
            <person name="Ohm R."/>
            <person name="Sun H."/>
            <person name="Tunlid A."/>
            <person name="Henrissat B."/>
            <person name="Grigoriev I.V."/>
            <person name="Hibbett D.S."/>
            <person name="Martin F."/>
        </authorList>
    </citation>
    <scope>NUCLEOTIDE SEQUENCE [LARGE SCALE GENOMIC DNA]</scope>
    <source>
        <strain evidence="12 13">FD-325 SS-3</strain>
    </source>
</reference>
<feature type="compositionally biased region" description="Acidic residues" evidence="11">
    <location>
        <begin position="101"/>
        <end position="114"/>
    </location>
</feature>
<dbReference type="InterPro" id="IPR010347">
    <property type="entry name" value="Tdp1"/>
</dbReference>
<keyword evidence="4" id="KW-0227">DNA damage</keyword>
<dbReference type="Gene3D" id="3.30.870.10">
    <property type="entry name" value="Endonuclease Chain A"/>
    <property type="match status" value="2"/>
</dbReference>
<dbReference type="Pfam" id="PF06087">
    <property type="entry name" value="Tyr-DNA_phospho"/>
    <property type="match status" value="1"/>
</dbReference>
<feature type="compositionally biased region" description="Basic and acidic residues" evidence="11">
    <location>
        <begin position="80"/>
        <end position="90"/>
    </location>
</feature>
<evidence type="ECO:0000256" key="1">
    <source>
        <dbReference type="ARBA" id="ARBA00004123"/>
    </source>
</evidence>
<keyword evidence="6" id="KW-0269">Exonuclease</keyword>
<evidence type="ECO:0000256" key="6">
    <source>
        <dbReference type="ARBA" id="ARBA00022839"/>
    </source>
</evidence>
<dbReference type="EMBL" id="KN832573">
    <property type="protein sequence ID" value="KII83975.1"/>
    <property type="molecule type" value="Genomic_DNA"/>
</dbReference>
<evidence type="ECO:0000256" key="5">
    <source>
        <dbReference type="ARBA" id="ARBA00022801"/>
    </source>
</evidence>
<feature type="compositionally biased region" description="Polar residues" evidence="11">
    <location>
        <begin position="59"/>
        <end position="76"/>
    </location>
</feature>
<dbReference type="SMART" id="SM00726">
    <property type="entry name" value="UIM"/>
    <property type="match status" value="2"/>
</dbReference>
<dbReference type="SUPFAM" id="SSF56024">
    <property type="entry name" value="Phospholipase D/nuclease"/>
    <property type="match status" value="2"/>
</dbReference>
<dbReference type="GO" id="GO:0017005">
    <property type="term" value="F:3'-tyrosyl-DNA phosphodiesterase activity"/>
    <property type="evidence" value="ECO:0007669"/>
    <property type="project" value="TreeGrafter"/>
</dbReference>
<dbReference type="GO" id="GO:0006281">
    <property type="term" value="P:DNA repair"/>
    <property type="evidence" value="ECO:0007669"/>
    <property type="project" value="UniProtKB-KW"/>
</dbReference>